<feature type="region of interest" description="Disordered" evidence="1">
    <location>
        <begin position="990"/>
        <end position="1046"/>
    </location>
</feature>
<reference evidence="3 4" key="1">
    <citation type="journal article" date="2007" name="Nature">
        <title>Evolution of genes and genomes on the Drosophila phylogeny.</title>
        <authorList>
            <consortium name="Drosophila 12 Genomes Consortium"/>
            <person name="Clark A.G."/>
            <person name="Eisen M.B."/>
            <person name="Smith D.R."/>
            <person name="Bergman C.M."/>
            <person name="Oliver B."/>
            <person name="Markow T.A."/>
            <person name="Kaufman T.C."/>
            <person name="Kellis M."/>
            <person name="Gelbart W."/>
            <person name="Iyer V.N."/>
            <person name="Pollard D.A."/>
            <person name="Sackton T.B."/>
            <person name="Larracuente A.M."/>
            <person name="Singh N.D."/>
            <person name="Abad J.P."/>
            <person name="Abt D.N."/>
            <person name="Adryan B."/>
            <person name="Aguade M."/>
            <person name="Akashi H."/>
            <person name="Anderson W.W."/>
            <person name="Aquadro C.F."/>
            <person name="Ardell D.H."/>
            <person name="Arguello R."/>
            <person name="Artieri C.G."/>
            <person name="Barbash D.A."/>
            <person name="Barker D."/>
            <person name="Barsanti P."/>
            <person name="Batterham P."/>
            <person name="Batzoglou S."/>
            <person name="Begun D."/>
            <person name="Bhutkar A."/>
            <person name="Blanco E."/>
            <person name="Bosak S.A."/>
            <person name="Bradley R.K."/>
            <person name="Brand A.D."/>
            <person name="Brent M.R."/>
            <person name="Brooks A.N."/>
            <person name="Brown R.H."/>
            <person name="Butlin R.K."/>
            <person name="Caggese C."/>
            <person name="Calvi B.R."/>
            <person name="Bernardo de Carvalho A."/>
            <person name="Caspi A."/>
            <person name="Castrezana S."/>
            <person name="Celniker S.E."/>
            <person name="Chang J.L."/>
            <person name="Chapple C."/>
            <person name="Chatterji S."/>
            <person name="Chinwalla A."/>
            <person name="Civetta A."/>
            <person name="Clifton S.W."/>
            <person name="Comeron J.M."/>
            <person name="Costello J.C."/>
            <person name="Coyne J.A."/>
            <person name="Daub J."/>
            <person name="David R.G."/>
            <person name="Delcher A.L."/>
            <person name="Delehaunty K."/>
            <person name="Do C.B."/>
            <person name="Ebling H."/>
            <person name="Edwards K."/>
            <person name="Eickbush T."/>
            <person name="Evans J.D."/>
            <person name="Filipski A."/>
            <person name="Findeiss S."/>
            <person name="Freyhult E."/>
            <person name="Fulton L."/>
            <person name="Fulton R."/>
            <person name="Garcia A.C."/>
            <person name="Gardiner A."/>
            <person name="Garfield D.A."/>
            <person name="Garvin B.E."/>
            <person name="Gibson G."/>
            <person name="Gilbert D."/>
            <person name="Gnerre S."/>
            <person name="Godfrey J."/>
            <person name="Good R."/>
            <person name="Gotea V."/>
            <person name="Gravely B."/>
            <person name="Greenberg A.J."/>
            <person name="Griffiths-Jones S."/>
            <person name="Gross S."/>
            <person name="Guigo R."/>
            <person name="Gustafson E.A."/>
            <person name="Haerty W."/>
            <person name="Hahn M.W."/>
            <person name="Halligan D.L."/>
            <person name="Halpern A.L."/>
            <person name="Halter G.M."/>
            <person name="Han M.V."/>
            <person name="Heger A."/>
            <person name="Hillier L."/>
            <person name="Hinrichs A.S."/>
            <person name="Holmes I."/>
            <person name="Hoskins R.A."/>
            <person name="Hubisz M.J."/>
            <person name="Hultmark D."/>
            <person name="Huntley M.A."/>
            <person name="Jaffe D.B."/>
            <person name="Jagadeeshan S."/>
            <person name="Jeck W.R."/>
            <person name="Johnson J."/>
            <person name="Jones C.D."/>
            <person name="Jordan W.C."/>
            <person name="Karpen G.H."/>
            <person name="Kataoka E."/>
            <person name="Keightley P.D."/>
            <person name="Kheradpour P."/>
            <person name="Kirkness E.F."/>
            <person name="Koerich L.B."/>
            <person name="Kristiansen K."/>
            <person name="Kudrna D."/>
            <person name="Kulathinal R.J."/>
            <person name="Kumar S."/>
            <person name="Kwok R."/>
            <person name="Lander E."/>
            <person name="Langley C.H."/>
            <person name="Lapoint R."/>
            <person name="Lazzaro B.P."/>
            <person name="Lee S.J."/>
            <person name="Levesque L."/>
            <person name="Li R."/>
            <person name="Lin C.F."/>
            <person name="Lin M.F."/>
            <person name="Lindblad-Toh K."/>
            <person name="Llopart A."/>
            <person name="Long M."/>
            <person name="Low L."/>
            <person name="Lozovsky E."/>
            <person name="Lu J."/>
            <person name="Luo M."/>
            <person name="Machado C.A."/>
            <person name="Makalowski W."/>
            <person name="Marzo M."/>
            <person name="Matsuda M."/>
            <person name="Matzkin L."/>
            <person name="McAllister B."/>
            <person name="McBride C.S."/>
            <person name="McKernan B."/>
            <person name="McKernan K."/>
            <person name="Mendez-Lago M."/>
            <person name="Minx P."/>
            <person name="Mollenhauer M.U."/>
            <person name="Montooth K."/>
            <person name="Mount S.M."/>
            <person name="Mu X."/>
            <person name="Myers E."/>
            <person name="Negre B."/>
            <person name="Newfeld S."/>
            <person name="Nielsen R."/>
            <person name="Noor M.A."/>
            <person name="O'Grady P."/>
            <person name="Pachter L."/>
            <person name="Papaceit M."/>
            <person name="Parisi M.J."/>
            <person name="Parisi M."/>
            <person name="Parts L."/>
            <person name="Pedersen J.S."/>
            <person name="Pesole G."/>
            <person name="Phillippy A.M."/>
            <person name="Ponting C.P."/>
            <person name="Pop M."/>
            <person name="Porcelli D."/>
            <person name="Powell J.R."/>
            <person name="Prohaska S."/>
            <person name="Pruitt K."/>
            <person name="Puig M."/>
            <person name="Quesneville H."/>
            <person name="Ram K.R."/>
            <person name="Rand D."/>
            <person name="Rasmussen M.D."/>
            <person name="Reed L.K."/>
            <person name="Reenan R."/>
            <person name="Reily A."/>
            <person name="Remington K.A."/>
            <person name="Rieger T.T."/>
            <person name="Ritchie M.G."/>
            <person name="Robin C."/>
            <person name="Rogers Y.H."/>
            <person name="Rohde C."/>
            <person name="Rozas J."/>
            <person name="Rubenfield M.J."/>
            <person name="Ruiz A."/>
            <person name="Russo S."/>
            <person name="Salzberg S.L."/>
            <person name="Sanchez-Gracia A."/>
            <person name="Saranga D.J."/>
            <person name="Sato H."/>
            <person name="Schaeffer S.W."/>
            <person name="Schatz M.C."/>
            <person name="Schlenke T."/>
            <person name="Schwartz R."/>
            <person name="Segarra C."/>
            <person name="Singh R.S."/>
            <person name="Sirot L."/>
            <person name="Sirota M."/>
            <person name="Sisneros N.B."/>
            <person name="Smith C.D."/>
            <person name="Smith T.F."/>
            <person name="Spieth J."/>
            <person name="Stage D.E."/>
            <person name="Stark A."/>
            <person name="Stephan W."/>
            <person name="Strausberg R.L."/>
            <person name="Strempel S."/>
            <person name="Sturgill D."/>
            <person name="Sutton G."/>
            <person name="Sutton G.G."/>
            <person name="Tao W."/>
            <person name="Teichmann S."/>
            <person name="Tobari Y.N."/>
            <person name="Tomimura Y."/>
            <person name="Tsolas J.M."/>
            <person name="Valente V.L."/>
            <person name="Venter E."/>
            <person name="Venter J.C."/>
            <person name="Vicario S."/>
            <person name="Vieira F.G."/>
            <person name="Vilella A.J."/>
            <person name="Villasante A."/>
            <person name="Walenz B."/>
            <person name="Wang J."/>
            <person name="Wasserman M."/>
            <person name="Watts T."/>
            <person name="Wilson D."/>
            <person name="Wilson R.K."/>
            <person name="Wing R.A."/>
            <person name="Wolfner M.F."/>
            <person name="Wong A."/>
            <person name="Wong G.K."/>
            <person name="Wu C.I."/>
            <person name="Wu G."/>
            <person name="Yamamoto D."/>
            <person name="Yang H.P."/>
            <person name="Yang S.P."/>
            <person name="Yorke J.A."/>
            <person name="Yoshida K."/>
            <person name="Zdobnov E."/>
            <person name="Zhang P."/>
            <person name="Zhang Y."/>
            <person name="Zimin A.V."/>
            <person name="Baldwin J."/>
            <person name="Abdouelleil A."/>
            <person name="Abdulkadir J."/>
            <person name="Abebe A."/>
            <person name="Abera B."/>
            <person name="Abreu J."/>
            <person name="Acer S.C."/>
            <person name="Aftuck L."/>
            <person name="Alexander A."/>
            <person name="An P."/>
            <person name="Anderson E."/>
            <person name="Anderson S."/>
            <person name="Arachi H."/>
            <person name="Azer M."/>
            <person name="Bachantsang P."/>
            <person name="Barry A."/>
            <person name="Bayul T."/>
            <person name="Berlin A."/>
            <person name="Bessette D."/>
            <person name="Bloom T."/>
            <person name="Blye J."/>
            <person name="Boguslavskiy L."/>
            <person name="Bonnet C."/>
            <person name="Boukhgalter B."/>
            <person name="Bourzgui I."/>
            <person name="Brown A."/>
            <person name="Cahill P."/>
            <person name="Channer S."/>
            <person name="Cheshatsang Y."/>
            <person name="Chuda L."/>
            <person name="Citroen M."/>
            <person name="Collymore A."/>
            <person name="Cooke P."/>
            <person name="Costello M."/>
            <person name="D'Aco K."/>
            <person name="Daza R."/>
            <person name="De Haan G."/>
            <person name="DeGray S."/>
            <person name="DeMaso C."/>
            <person name="Dhargay N."/>
            <person name="Dooley K."/>
            <person name="Dooley E."/>
            <person name="Doricent M."/>
            <person name="Dorje P."/>
            <person name="Dorjee K."/>
            <person name="Dupes A."/>
            <person name="Elong R."/>
            <person name="Falk J."/>
            <person name="Farina A."/>
            <person name="Faro S."/>
            <person name="Ferguson D."/>
            <person name="Fisher S."/>
            <person name="Foley C.D."/>
            <person name="Franke A."/>
            <person name="Friedrich D."/>
            <person name="Gadbois L."/>
            <person name="Gearin G."/>
            <person name="Gearin C.R."/>
            <person name="Giannoukos G."/>
            <person name="Goode T."/>
            <person name="Graham J."/>
            <person name="Grandbois E."/>
            <person name="Grewal S."/>
            <person name="Gyaltsen K."/>
            <person name="Hafez N."/>
            <person name="Hagos B."/>
            <person name="Hall J."/>
            <person name="Henson C."/>
            <person name="Hollinger A."/>
            <person name="Honan T."/>
            <person name="Huard M.D."/>
            <person name="Hughes L."/>
            <person name="Hurhula B."/>
            <person name="Husby M.E."/>
            <person name="Kamat A."/>
            <person name="Kanga B."/>
            <person name="Kashin S."/>
            <person name="Khazanovich D."/>
            <person name="Kisner P."/>
            <person name="Lance K."/>
            <person name="Lara M."/>
            <person name="Lee W."/>
            <person name="Lennon N."/>
            <person name="Letendre F."/>
            <person name="LeVine R."/>
            <person name="Lipovsky A."/>
            <person name="Liu X."/>
            <person name="Liu J."/>
            <person name="Liu S."/>
            <person name="Lokyitsang T."/>
            <person name="Lokyitsang Y."/>
            <person name="Lubonja R."/>
            <person name="Lui A."/>
            <person name="MacDonald P."/>
            <person name="Magnisalis V."/>
            <person name="Maru K."/>
            <person name="Matthews C."/>
            <person name="McCusker W."/>
            <person name="McDonough S."/>
            <person name="Mehta T."/>
            <person name="Meldrim J."/>
            <person name="Meneus L."/>
            <person name="Mihai O."/>
            <person name="Mihalev A."/>
            <person name="Mihova T."/>
            <person name="Mittelman R."/>
            <person name="Mlenga V."/>
            <person name="Montmayeur A."/>
            <person name="Mulrain L."/>
            <person name="Navidi A."/>
            <person name="Naylor J."/>
            <person name="Negash T."/>
            <person name="Nguyen T."/>
            <person name="Nguyen N."/>
            <person name="Nicol R."/>
            <person name="Norbu C."/>
            <person name="Norbu N."/>
            <person name="Novod N."/>
            <person name="O'Neill B."/>
            <person name="Osman S."/>
            <person name="Markiewicz E."/>
            <person name="Oyono O.L."/>
            <person name="Patti C."/>
            <person name="Phunkhang P."/>
            <person name="Pierre F."/>
            <person name="Priest M."/>
            <person name="Raghuraman S."/>
            <person name="Rege F."/>
            <person name="Reyes R."/>
            <person name="Rise C."/>
            <person name="Rogov P."/>
            <person name="Ross K."/>
            <person name="Ryan E."/>
            <person name="Settipalli S."/>
            <person name="Shea T."/>
            <person name="Sherpa N."/>
            <person name="Shi L."/>
            <person name="Shih D."/>
            <person name="Sparrow T."/>
            <person name="Spaulding J."/>
            <person name="Stalker J."/>
            <person name="Stange-Thomann N."/>
            <person name="Stavropoulos S."/>
            <person name="Stone C."/>
            <person name="Strader C."/>
            <person name="Tesfaye S."/>
            <person name="Thomson T."/>
            <person name="Thoulutsang Y."/>
            <person name="Thoulutsang D."/>
            <person name="Topham K."/>
            <person name="Topping I."/>
            <person name="Tsamla T."/>
            <person name="Vassiliev H."/>
            <person name="Vo A."/>
            <person name="Wangchuk T."/>
            <person name="Wangdi T."/>
            <person name="Weiand M."/>
            <person name="Wilkinson J."/>
            <person name="Wilson A."/>
            <person name="Yadav S."/>
            <person name="Young G."/>
            <person name="Yu Q."/>
            <person name="Zembek L."/>
            <person name="Zhong D."/>
            <person name="Zimmer A."/>
            <person name="Zwirko Z."/>
            <person name="Jaffe D.B."/>
            <person name="Alvarez P."/>
            <person name="Brockman W."/>
            <person name="Butler J."/>
            <person name="Chin C."/>
            <person name="Gnerre S."/>
            <person name="Grabherr M."/>
            <person name="Kleber M."/>
            <person name="Mauceli E."/>
            <person name="MacCallum I."/>
        </authorList>
    </citation>
    <scope>NUCLEOTIDE SEQUENCE [LARGE SCALE GENOMIC DNA]</scope>
    <source>
        <strain evidence="4">white501</strain>
    </source>
</reference>
<feature type="compositionally biased region" description="Polar residues" evidence="1">
    <location>
        <begin position="34"/>
        <end position="46"/>
    </location>
</feature>
<keyword evidence="4" id="KW-1185">Reference proteome</keyword>
<feature type="region of interest" description="Disordered" evidence="1">
    <location>
        <begin position="396"/>
        <end position="419"/>
    </location>
</feature>
<keyword evidence="2" id="KW-1133">Transmembrane helix</keyword>
<feature type="compositionally biased region" description="Polar residues" evidence="1">
    <location>
        <begin position="878"/>
        <end position="892"/>
    </location>
</feature>
<feature type="compositionally biased region" description="Gly residues" evidence="1">
    <location>
        <begin position="91"/>
        <end position="108"/>
    </location>
</feature>
<protein>
    <submittedName>
        <fullName evidence="3">GD16066</fullName>
    </submittedName>
</protein>
<evidence type="ECO:0000313" key="4">
    <source>
        <dbReference type="Proteomes" id="UP000000304"/>
    </source>
</evidence>
<evidence type="ECO:0000256" key="2">
    <source>
        <dbReference type="SAM" id="Phobius"/>
    </source>
</evidence>
<gene>
    <name evidence="3" type="primary">Dsim\GD16066</name>
    <name evidence="3" type="ORF">Dsim_GD16066</name>
</gene>
<feature type="region of interest" description="Disordered" evidence="1">
    <location>
        <begin position="1"/>
        <end position="136"/>
    </location>
</feature>
<dbReference type="EMBL" id="CM000366">
    <property type="protein sequence ID" value="EDX17506.1"/>
    <property type="molecule type" value="Genomic_DNA"/>
</dbReference>
<feature type="transmembrane region" description="Helical" evidence="2">
    <location>
        <begin position="520"/>
        <end position="543"/>
    </location>
</feature>
<keyword evidence="2" id="KW-0812">Transmembrane</keyword>
<dbReference type="HOGENOM" id="CLU_291757_0_0_1"/>
<feature type="region of interest" description="Disordered" evidence="1">
    <location>
        <begin position="349"/>
        <end position="372"/>
    </location>
</feature>
<feature type="transmembrane region" description="Helical" evidence="2">
    <location>
        <begin position="459"/>
        <end position="485"/>
    </location>
</feature>
<sequence length="1046" mass="111286">MRGTAVQYSPRSFYDASREKRGIQVKTYMAEGNGYNQRSGSTTLYSKLSPGRECSDTDLEPPPASQSQDCEPTPPLQRHNSSSFYLPQVSDGGGLNGSVSTGGGGGGDSPRHMRLYHPRHSPHARPRGLDPQRGYTSDALSPDHPVGYGVGVNGPQQQQQQALAAAAAAAAVAAQNQRSATTTATPTMQQRIKPLGVATPLVMASPVRRKRCPVEATMDKAPGQDLNHRKSLNLLDKALPISVATAPQLRSRRQFSFNGLRYEMNGLLPLPPPPPTPQVQRSRLSAGGGGGGSQENKQTGGSNHLLTAKNIAETAGGDGGASRPDRKGVVPKHVTLGDRALLMNGGVRMPRSSEVDFPKTKPSAKRSSSQFSIKVEMQDKKVERKDASGLIQDREALRRQKKHRRRPHSMELQEMMSSPDQGDLSAQQSWMLAQTLLKAYGSGLVQTSTGDGASSKMDYITLAGLVLGCVISHALIFLCWYFSWLKNQAIGLRKRFLGNANLWDFFDFEDTTRYSVQTKLVMAPLILLCGLLYCVVNLLHLAVQVVRSDVPRTVVVFVQRVANSGLLGTITMGLAGGGGSASIRGRHNQIGSAHPLYICSALIDRYRFSNRQLTEKLSFNIQMLTLQQLLSNPGTPTQPRRPDFIGLNAQAVAQQQQQQAAAAAAAAAYYEYTSGLPPQHPQAPSIQQQQQQLLLQQQRVLMQHQQQQQALQQQQQQAAVHAAHPQHAALAQAAYGGSPQRRFLSEGELVRQGAGGGVAGGELSYARSNNTVDNIRELAGSPQRGVYMWKDTSPGFTSNVGQQQQQQAQQVVSSGIGSSAGTLSSSGAAAGVMPHAQYMTAGGGAHPLIMTHSRLQDYTIQQQQQQQQAAAAAAASYHRSNPTSPTTMPQVSGAGQSYILRYGGGGAAGAAGSSGSLASVTASNPATGGGGYQPALRGGVAVFPPNPLGNQGGGNLQTQPSPQIKRKQTPTRPMSFVRALEMADSMEMQSLEQQQNGGIPGSGSVGNNQQAGGGGGAGGHLMQSNASNSGTPDRASIYDMNYEISV</sequence>
<dbReference type="Proteomes" id="UP000000304">
    <property type="component" value="Chromosome X"/>
</dbReference>
<dbReference type="OMA" id="WDFFDFE"/>
<feature type="compositionally biased region" description="Basic residues" evidence="1">
    <location>
        <begin position="112"/>
        <end position="126"/>
    </location>
</feature>
<dbReference type="AlphaFoldDB" id="B4R737"/>
<feature type="compositionally biased region" description="Low complexity" evidence="1">
    <location>
        <begin position="863"/>
        <end position="875"/>
    </location>
</feature>
<accession>B4R737</accession>
<proteinExistence type="predicted"/>
<evidence type="ECO:0000256" key="1">
    <source>
        <dbReference type="SAM" id="MobiDB-lite"/>
    </source>
</evidence>
<feature type="region of interest" description="Disordered" evidence="1">
    <location>
        <begin position="266"/>
        <end position="302"/>
    </location>
</feature>
<dbReference type="OrthoDB" id="7870210at2759"/>
<dbReference type="STRING" id="7240.B4R737"/>
<feature type="region of interest" description="Disordered" evidence="1">
    <location>
        <begin position="937"/>
        <end position="972"/>
    </location>
</feature>
<name>B4R737_DROSI</name>
<evidence type="ECO:0000313" key="3">
    <source>
        <dbReference type="EMBL" id="EDX17506.1"/>
    </source>
</evidence>
<organism evidence="3 4">
    <name type="scientific">Drosophila simulans</name>
    <name type="common">Fruit fly</name>
    <dbReference type="NCBI Taxonomy" id="7240"/>
    <lineage>
        <taxon>Eukaryota</taxon>
        <taxon>Metazoa</taxon>
        <taxon>Ecdysozoa</taxon>
        <taxon>Arthropoda</taxon>
        <taxon>Hexapoda</taxon>
        <taxon>Insecta</taxon>
        <taxon>Pterygota</taxon>
        <taxon>Neoptera</taxon>
        <taxon>Endopterygota</taxon>
        <taxon>Diptera</taxon>
        <taxon>Brachycera</taxon>
        <taxon>Muscomorpha</taxon>
        <taxon>Ephydroidea</taxon>
        <taxon>Drosophilidae</taxon>
        <taxon>Drosophila</taxon>
        <taxon>Sophophora</taxon>
    </lineage>
</organism>
<feature type="compositionally biased region" description="Polar residues" evidence="1">
    <location>
        <begin position="1"/>
        <end position="10"/>
    </location>
</feature>
<feature type="compositionally biased region" description="Polar residues" evidence="1">
    <location>
        <begin position="1022"/>
        <end position="1031"/>
    </location>
</feature>
<feature type="region of interest" description="Disordered" evidence="1">
    <location>
        <begin position="863"/>
        <end position="892"/>
    </location>
</feature>
<keyword evidence="2" id="KW-0472">Membrane</keyword>